<proteinExistence type="predicted"/>
<reference evidence="8 9" key="2">
    <citation type="submission" date="2025-04" db="UniProtKB">
        <authorList>
            <consortium name="RefSeq"/>
        </authorList>
    </citation>
    <scope>IDENTIFICATION</scope>
    <source>
        <tissue evidence="8 9">Leaf</tissue>
    </source>
</reference>
<protein>
    <submittedName>
        <fullName evidence="8 9">Alpha-1,3-arabinosyltransferase XAT3-like</fullName>
    </submittedName>
</protein>
<dbReference type="PANTHER" id="PTHR20961">
    <property type="entry name" value="GLYCOSYLTRANSFERASE"/>
    <property type="match status" value="1"/>
</dbReference>
<sequence>MKKISLTTGASILGLSIALLIFYVYDLSSVNFTRIQVLKRWAIRPRARSRPTVITCNRSDLWYDLCSINGPNLLEPTSSTLFLVDPTRYFGPPVSVRTRPYTRKSDLGAMKHVKELTLTSAQHHMNCAVMHTSPAVVFSAGGYTGNFFHDFNDGLLPLFITVNSFFGNHDFHLVVTDCSLWWPQKYKEVISRISSLPMIDMDRDNRTHCFPSTIVGLIKHGPMTVEPARLARPITLRDFGSFLKDAYLGQGEDKAMQQSNHSQDTGSVRPRLVLLSRTRQVGRAVLNQKELMALAEQIGFNVTLFKPSHKTSLADAFRLIHASHAMLGVHGAGLMHSIFLRPGSVLVQVVPIATEWVSEMFFGNPARTLGLEYIEYRIQPSESSLADQFSIDDVVLNNPRAATKGDWSNMKLYLKTQNVKLDMVRFRACLEEAYVKAKRFMEENEGNENMDKLVSSSRKLIK</sequence>
<keyword evidence="3" id="KW-0808">Transferase</keyword>
<evidence type="ECO:0000313" key="7">
    <source>
        <dbReference type="Proteomes" id="UP000515151"/>
    </source>
</evidence>
<organism evidence="7 9">
    <name type="scientific">Punica granatum</name>
    <name type="common">Pomegranate</name>
    <dbReference type="NCBI Taxonomy" id="22663"/>
    <lineage>
        <taxon>Eukaryota</taxon>
        <taxon>Viridiplantae</taxon>
        <taxon>Streptophyta</taxon>
        <taxon>Embryophyta</taxon>
        <taxon>Tracheophyta</taxon>
        <taxon>Spermatophyta</taxon>
        <taxon>Magnoliopsida</taxon>
        <taxon>eudicotyledons</taxon>
        <taxon>Gunneridae</taxon>
        <taxon>Pentapetalae</taxon>
        <taxon>rosids</taxon>
        <taxon>malvids</taxon>
        <taxon>Myrtales</taxon>
        <taxon>Lythraceae</taxon>
        <taxon>Punica</taxon>
    </lineage>
</organism>
<name>A0A6P8E3Z3_PUNGR</name>
<dbReference type="AlphaFoldDB" id="A0A6P8E3Z3"/>
<feature type="domain" description="Glycosyltransferase 61 catalytic" evidence="6">
    <location>
        <begin position="246"/>
        <end position="347"/>
    </location>
</feature>
<keyword evidence="4" id="KW-0325">Glycoprotein</keyword>
<reference evidence="7" key="1">
    <citation type="journal article" date="2020" name="Plant Biotechnol. J.">
        <title>The pomegranate (Punica granatum L.) draft genome dissects genetic divergence between soft- and hard-seeded cultivars.</title>
        <authorList>
            <person name="Luo X."/>
            <person name="Li H."/>
            <person name="Wu Z."/>
            <person name="Yao W."/>
            <person name="Zhao P."/>
            <person name="Cao D."/>
            <person name="Yu H."/>
            <person name="Li K."/>
            <person name="Poudel K."/>
            <person name="Zhao D."/>
            <person name="Zhang F."/>
            <person name="Xia X."/>
            <person name="Chen L."/>
            <person name="Wang Q."/>
            <person name="Jing D."/>
            <person name="Cao S."/>
        </authorList>
    </citation>
    <scope>NUCLEOTIDE SEQUENCE [LARGE SCALE GENOMIC DNA]</scope>
</reference>
<keyword evidence="5" id="KW-0472">Membrane</keyword>
<dbReference type="RefSeq" id="XP_031402219.1">
    <property type="nucleotide sequence ID" value="XM_031546359.1"/>
</dbReference>
<dbReference type="OrthoDB" id="529273at2759"/>
<evidence type="ECO:0000256" key="4">
    <source>
        <dbReference type="ARBA" id="ARBA00023180"/>
    </source>
</evidence>
<evidence type="ECO:0000256" key="3">
    <source>
        <dbReference type="ARBA" id="ARBA00022679"/>
    </source>
</evidence>
<keyword evidence="5" id="KW-1133">Transmembrane helix</keyword>
<gene>
    <name evidence="8 9" type="primary">LOC116211832</name>
</gene>
<evidence type="ECO:0000313" key="9">
    <source>
        <dbReference type="RefSeq" id="XP_031402220.1"/>
    </source>
</evidence>
<keyword evidence="5" id="KW-0812">Transmembrane</keyword>
<feature type="transmembrane region" description="Helical" evidence="5">
    <location>
        <begin position="7"/>
        <end position="25"/>
    </location>
</feature>
<dbReference type="PANTHER" id="PTHR20961:SF86">
    <property type="entry name" value="GLYCOSYLTRANSFERASE FAMILY 61 PROTEIN"/>
    <property type="match status" value="1"/>
</dbReference>
<evidence type="ECO:0000259" key="6">
    <source>
        <dbReference type="Pfam" id="PF04577"/>
    </source>
</evidence>
<evidence type="ECO:0000256" key="5">
    <source>
        <dbReference type="SAM" id="Phobius"/>
    </source>
</evidence>
<dbReference type="GO" id="GO:0000139">
    <property type="term" value="C:Golgi membrane"/>
    <property type="evidence" value="ECO:0007669"/>
    <property type="project" value="UniProtKB-SubCell"/>
</dbReference>
<dbReference type="Pfam" id="PF04577">
    <property type="entry name" value="Glyco_transf_61"/>
    <property type="match status" value="1"/>
</dbReference>
<dbReference type="GO" id="GO:0016763">
    <property type="term" value="F:pentosyltransferase activity"/>
    <property type="evidence" value="ECO:0007669"/>
    <property type="project" value="UniProtKB-ARBA"/>
</dbReference>
<comment type="subcellular location">
    <subcellularLocation>
        <location evidence="1">Golgi apparatus membrane</location>
        <topology evidence="1">Single-pass type II membrane protein</topology>
    </subcellularLocation>
</comment>
<dbReference type="InterPro" id="IPR007657">
    <property type="entry name" value="Glycosyltransferase_61"/>
</dbReference>
<dbReference type="RefSeq" id="XP_031402220.1">
    <property type="nucleotide sequence ID" value="XM_031546360.1"/>
</dbReference>
<keyword evidence="7" id="KW-1185">Reference proteome</keyword>
<evidence type="ECO:0000256" key="1">
    <source>
        <dbReference type="ARBA" id="ARBA00004323"/>
    </source>
</evidence>
<evidence type="ECO:0000256" key="2">
    <source>
        <dbReference type="ARBA" id="ARBA00022676"/>
    </source>
</evidence>
<dbReference type="GeneID" id="116211832"/>
<dbReference type="Proteomes" id="UP000515151">
    <property type="component" value="Chromosome 6"/>
</dbReference>
<dbReference type="InterPro" id="IPR049625">
    <property type="entry name" value="Glyco_transf_61_cat"/>
</dbReference>
<keyword evidence="2" id="KW-0328">Glycosyltransferase</keyword>
<accession>A0A6P8E3Z3</accession>
<evidence type="ECO:0000313" key="8">
    <source>
        <dbReference type="RefSeq" id="XP_031402219.1"/>
    </source>
</evidence>